<protein>
    <submittedName>
        <fullName evidence="2">Uncharacterized protein</fullName>
    </submittedName>
</protein>
<dbReference type="Proteomes" id="UP001608902">
    <property type="component" value="Unassembled WGS sequence"/>
</dbReference>
<organism evidence="2 3">
    <name type="scientific">Gnathostoma spinigerum</name>
    <dbReference type="NCBI Taxonomy" id="75299"/>
    <lineage>
        <taxon>Eukaryota</taxon>
        <taxon>Metazoa</taxon>
        <taxon>Ecdysozoa</taxon>
        <taxon>Nematoda</taxon>
        <taxon>Chromadorea</taxon>
        <taxon>Rhabditida</taxon>
        <taxon>Spirurina</taxon>
        <taxon>Gnathostomatomorpha</taxon>
        <taxon>Gnathostomatoidea</taxon>
        <taxon>Gnathostomatidae</taxon>
        <taxon>Gnathostoma</taxon>
    </lineage>
</organism>
<keyword evidence="1" id="KW-1133">Transmembrane helix</keyword>
<evidence type="ECO:0000313" key="2">
    <source>
        <dbReference type="EMBL" id="MFH4984279.1"/>
    </source>
</evidence>
<reference evidence="2 3" key="1">
    <citation type="submission" date="2024-08" db="EMBL/GenBank/DDBJ databases">
        <title>Gnathostoma spinigerum genome.</title>
        <authorList>
            <person name="Gonzalez-Bertolin B."/>
            <person name="Monzon S."/>
            <person name="Zaballos A."/>
            <person name="Jimenez P."/>
            <person name="Dekumyoy P."/>
            <person name="Varona S."/>
            <person name="Cuesta I."/>
            <person name="Sumanam S."/>
            <person name="Adisakwattana P."/>
            <person name="Gasser R.B."/>
            <person name="Hernandez-Gonzalez A."/>
            <person name="Young N.D."/>
            <person name="Perteguer M.J."/>
        </authorList>
    </citation>
    <scope>NUCLEOTIDE SEQUENCE [LARGE SCALE GENOMIC DNA]</scope>
    <source>
        <strain evidence="2">AL3</strain>
        <tissue evidence="2">Liver</tissue>
    </source>
</reference>
<evidence type="ECO:0000256" key="1">
    <source>
        <dbReference type="SAM" id="Phobius"/>
    </source>
</evidence>
<dbReference type="InterPro" id="IPR029044">
    <property type="entry name" value="Nucleotide-diphossugar_trans"/>
</dbReference>
<keyword evidence="3" id="KW-1185">Reference proteome</keyword>
<feature type="transmembrane region" description="Helical" evidence="1">
    <location>
        <begin position="12"/>
        <end position="35"/>
    </location>
</feature>
<dbReference type="Gene3D" id="3.90.550.10">
    <property type="entry name" value="Spore Coat Polysaccharide Biosynthesis Protein SpsA, Chain A"/>
    <property type="match status" value="1"/>
</dbReference>
<comment type="caution">
    <text evidence="2">The sequence shown here is derived from an EMBL/GenBank/DDBJ whole genome shotgun (WGS) entry which is preliminary data.</text>
</comment>
<gene>
    <name evidence="2" type="ORF">AB6A40_010988</name>
</gene>
<keyword evidence="1" id="KW-0472">Membrane</keyword>
<accession>A0ABD6F0Y0</accession>
<name>A0ABD6F0Y0_9BILA</name>
<proteinExistence type="predicted"/>
<dbReference type="EMBL" id="JBGFUD010016324">
    <property type="protein sequence ID" value="MFH4984279.1"/>
    <property type="molecule type" value="Genomic_DNA"/>
</dbReference>
<evidence type="ECO:0000313" key="3">
    <source>
        <dbReference type="Proteomes" id="UP001608902"/>
    </source>
</evidence>
<dbReference type="AlphaFoldDB" id="A0ABD6F0Y0"/>
<keyword evidence="1" id="KW-0812">Transmembrane</keyword>
<sequence>MTNRIAGHITLRFGLLIIFVSAWMTYLGLYSVFIYQSHQKDITAKIDGLLLSLTGLTEEIKVSKQNLAELNLQNGTVGSNSSIPNKHITVITILDDTKKLKDYALALDTIRCYCKGHGYNYILLDLSTNSTFDKACKHQHVCLLSQPSSIHSVEVMGGDRVFL</sequence>